<gene>
    <name evidence="6" type="ORF">ACFSOY_04695</name>
</gene>
<comment type="caution">
    <text evidence="6">The sequence shown here is derived from an EMBL/GenBank/DDBJ whole genome shotgun (WGS) entry which is preliminary data.</text>
</comment>
<dbReference type="RefSeq" id="WP_386044363.1">
    <property type="nucleotide sequence ID" value="NZ_JBHUIO010000002.1"/>
</dbReference>
<keyword evidence="2 4" id="KW-0238">DNA-binding</keyword>
<evidence type="ECO:0000256" key="3">
    <source>
        <dbReference type="ARBA" id="ARBA00023163"/>
    </source>
</evidence>
<dbReference type="Proteomes" id="UP001597343">
    <property type="component" value="Unassembled WGS sequence"/>
</dbReference>
<dbReference type="InterPro" id="IPR001647">
    <property type="entry name" value="HTH_TetR"/>
</dbReference>
<protein>
    <submittedName>
        <fullName evidence="6">TetR/AcrR family transcriptional regulator</fullName>
    </submittedName>
</protein>
<dbReference type="InterPro" id="IPR009057">
    <property type="entry name" value="Homeodomain-like_sf"/>
</dbReference>
<evidence type="ECO:0000256" key="2">
    <source>
        <dbReference type="ARBA" id="ARBA00023125"/>
    </source>
</evidence>
<dbReference type="Pfam" id="PF13305">
    <property type="entry name" value="TetR_C_33"/>
    <property type="match status" value="1"/>
</dbReference>
<dbReference type="Pfam" id="PF00440">
    <property type="entry name" value="TetR_N"/>
    <property type="match status" value="1"/>
</dbReference>
<dbReference type="PRINTS" id="PR00455">
    <property type="entry name" value="HTHTETR"/>
</dbReference>
<evidence type="ECO:0000313" key="6">
    <source>
        <dbReference type="EMBL" id="MFD2169319.1"/>
    </source>
</evidence>
<keyword evidence="7" id="KW-1185">Reference proteome</keyword>
<evidence type="ECO:0000256" key="4">
    <source>
        <dbReference type="PROSITE-ProRule" id="PRU00335"/>
    </source>
</evidence>
<dbReference type="SUPFAM" id="SSF46689">
    <property type="entry name" value="Homeodomain-like"/>
    <property type="match status" value="1"/>
</dbReference>
<dbReference type="InterPro" id="IPR025996">
    <property type="entry name" value="MT1864/Rv1816-like_C"/>
</dbReference>
<dbReference type="InterPro" id="IPR036271">
    <property type="entry name" value="Tet_transcr_reg_TetR-rel_C_sf"/>
</dbReference>
<evidence type="ECO:0000256" key="1">
    <source>
        <dbReference type="ARBA" id="ARBA00023015"/>
    </source>
</evidence>
<dbReference type="SUPFAM" id="SSF48498">
    <property type="entry name" value="Tetracyclin repressor-like, C-terminal domain"/>
    <property type="match status" value="1"/>
</dbReference>
<dbReference type="EMBL" id="JBHUIO010000002">
    <property type="protein sequence ID" value="MFD2169319.1"/>
    <property type="molecule type" value="Genomic_DNA"/>
</dbReference>
<proteinExistence type="predicted"/>
<organism evidence="6 7">
    <name type="scientific">Tumebacillus lipolyticus</name>
    <dbReference type="NCBI Taxonomy" id="1280370"/>
    <lineage>
        <taxon>Bacteria</taxon>
        <taxon>Bacillati</taxon>
        <taxon>Bacillota</taxon>
        <taxon>Bacilli</taxon>
        <taxon>Bacillales</taxon>
        <taxon>Alicyclobacillaceae</taxon>
        <taxon>Tumebacillus</taxon>
    </lineage>
</organism>
<dbReference type="Gene3D" id="1.10.357.10">
    <property type="entry name" value="Tetracycline Repressor, domain 2"/>
    <property type="match status" value="1"/>
</dbReference>
<dbReference type="PANTHER" id="PTHR30055:SF234">
    <property type="entry name" value="HTH-TYPE TRANSCRIPTIONAL REGULATOR BETI"/>
    <property type="match status" value="1"/>
</dbReference>
<feature type="domain" description="HTH tetR-type" evidence="5">
    <location>
        <begin position="11"/>
        <end position="71"/>
    </location>
</feature>
<dbReference type="InterPro" id="IPR050109">
    <property type="entry name" value="HTH-type_TetR-like_transc_reg"/>
</dbReference>
<sequence length="214" mass="24603">MPSNRKELRAEETKRAILSASRQLFTERGFDAVTMREIAKAAGCSHTTIYIYFKDKEALLHQLAMSPLQTLQQQIESELIDETTSPDRRLQRIAHLFLTFCFTNRNLYKILFLTKATRVDLEEPELEVQKLRNQLFALLQRSVQATLPPAQNADQALAYTRILFYMLHGIISTYLHSDEPYDMLIARLAPTFELAVEVVLTGIKQTVEQGVEEK</sequence>
<dbReference type="PANTHER" id="PTHR30055">
    <property type="entry name" value="HTH-TYPE TRANSCRIPTIONAL REGULATOR RUTR"/>
    <property type="match status" value="1"/>
</dbReference>
<accession>A0ABW4ZVH6</accession>
<reference evidence="7" key="1">
    <citation type="journal article" date="2019" name="Int. J. Syst. Evol. Microbiol.">
        <title>The Global Catalogue of Microorganisms (GCM) 10K type strain sequencing project: providing services to taxonomists for standard genome sequencing and annotation.</title>
        <authorList>
            <consortium name="The Broad Institute Genomics Platform"/>
            <consortium name="The Broad Institute Genome Sequencing Center for Infectious Disease"/>
            <person name="Wu L."/>
            <person name="Ma J."/>
        </authorList>
    </citation>
    <scope>NUCLEOTIDE SEQUENCE [LARGE SCALE GENOMIC DNA]</scope>
    <source>
        <strain evidence="7">CGMCC 1.13574</strain>
    </source>
</reference>
<dbReference type="PROSITE" id="PS50977">
    <property type="entry name" value="HTH_TETR_2"/>
    <property type="match status" value="1"/>
</dbReference>
<keyword evidence="3" id="KW-0804">Transcription</keyword>
<name>A0ABW4ZVH6_9BACL</name>
<feature type="DNA-binding region" description="H-T-H motif" evidence="4">
    <location>
        <begin position="34"/>
        <end position="53"/>
    </location>
</feature>
<evidence type="ECO:0000259" key="5">
    <source>
        <dbReference type="PROSITE" id="PS50977"/>
    </source>
</evidence>
<keyword evidence="1" id="KW-0805">Transcription regulation</keyword>
<evidence type="ECO:0000313" key="7">
    <source>
        <dbReference type="Proteomes" id="UP001597343"/>
    </source>
</evidence>